<dbReference type="STRING" id="230819.A0A5C3KRV2"/>
<gene>
    <name evidence="3" type="ORF">FA15DRAFT_705892</name>
</gene>
<protein>
    <recommendedName>
        <fullName evidence="2">DUF6533 domain-containing protein</fullName>
    </recommendedName>
</protein>
<keyword evidence="1" id="KW-0472">Membrane</keyword>
<organism evidence="3 4">
    <name type="scientific">Coprinopsis marcescibilis</name>
    <name type="common">Agaric fungus</name>
    <name type="synonym">Psathyrella marcescibilis</name>
    <dbReference type="NCBI Taxonomy" id="230819"/>
    <lineage>
        <taxon>Eukaryota</taxon>
        <taxon>Fungi</taxon>
        <taxon>Dikarya</taxon>
        <taxon>Basidiomycota</taxon>
        <taxon>Agaricomycotina</taxon>
        <taxon>Agaricomycetes</taxon>
        <taxon>Agaricomycetidae</taxon>
        <taxon>Agaricales</taxon>
        <taxon>Agaricineae</taxon>
        <taxon>Psathyrellaceae</taxon>
        <taxon>Coprinopsis</taxon>
    </lineage>
</organism>
<accession>A0A5C3KRV2</accession>
<evidence type="ECO:0000313" key="3">
    <source>
        <dbReference type="EMBL" id="TFK22977.1"/>
    </source>
</evidence>
<keyword evidence="1" id="KW-1133">Transmembrane helix</keyword>
<name>A0A5C3KRV2_COPMA</name>
<feature type="domain" description="DUF6533" evidence="2">
    <location>
        <begin position="24"/>
        <end position="67"/>
    </location>
</feature>
<feature type="transmembrane region" description="Helical" evidence="1">
    <location>
        <begin position="14"/>
        <end position="36"/>
    </location>
</feature>
<reference evidence="3 4" key="1">
    <citation type="journal article" date="2019" name="Nat. Ecol. Evol.">
        <title>Megaphylogeny resolves global patterns of mushroom evolution.</title>
        <authorList>
            <person name="Varga T."/>
            <person name="Krizsan K."/>
            <person name="Foldi C."/>
            <person name="Dima B."/>
            <person name="Sanchez-Garcia M."/>
            <person name="Sanchez-Ramirez S."/>
            <person name="Szollosi G.J."/>
            <person name="Szarkandi J.G."/>
            <person name="Papp V."/>
            <person name="Albert L."/>
            <person name="Andreopoulos W."/>
            <person name="Angelini C."/>
            <person name="Antonin V."/>
            <person name="Barry K.W."/>
            <person name="Bougher N.L."/>
            <person name="Buchanan P."/>
            <person name="Buyck B."/>
            <person name="Bense V."/>
            <person name="Catcheside P."/>
            <person name="Chovatia M."/>
            <person name="Cooper J."/>
            <person name="Damon W."/>
            <person name="Desjardin D."/>
            <person name="Finy P."/>
            <person name="Geml J."/>
            <person name="Haridas S."/>
            <person name="Hughes K."/>
            <person name="Justo A."/>
            <person name="Karasinski D."/>
            <person name="Kautmanova I."/>
            <person name="Kiss B."/>
            <person name="Kocsube S."/>
            <person name="Kotiranta H."/>
            <person name="LaButti K.M."/>
            <person name="Lechner B.E."/>
            <person name="Liimatainen K."/>
            <person name="Lipzen A."/>
            <person name="Lukacs Z."/>
            <person name="Mihaltcheva S."/>
            <person name="Morgado L.N."/>
            <person name="Niskanen T."/>
            <person name="Noordeloos M.E."/>
            <person name="Ohm R.A."/>
            <person name="Ortiz-Santana B."/>
            <person name="Ovrebo C."/>
            <person name="Racz N."/>
            <person name="Riley R."/>
            <person name="Savchenko A."/>
            <person name="Shiryaev A."/>
            <person name="Soop K."/>
            <person name="Spirin V."/>
            <person name="Szebenyi C."/>
            <person name="Tomsovsky M."/>
            <person name="Tulloss R.E."/>
            <person name="Uehling J."/>
            <person name="Grigoriev I.V."/>
            <person name="Vagvolgyi C."/>
            <person name="Papp T."/>
            <person name="Martin F.M."/>
            <person name="Miettinen O."/>
            <person name="Hibbett D.S."/>
            <person name="Nagy L.G."/>
        </authorList>
    </citation>
    <scope>NUCLEOTIDE SEQUENCE [LARGE SCALE GENOMIC DNA]</scope>
    <source>
        <strain evidence="3 4">CBS 121175</strain>
    </source>
</reference>
<feature type="transmembrane region" description="Helical" evidence="1">
    <location>
        <begin position="88"/>
        <end position="111"/>
    </location>
</feature>
<dbReference type="Proteomes" id="UP000307440">
    <property type="component" value="Unassembled WGS sequence"/>
</dbReference>
<evidence type="ECO:0000313" key="4">
    <source>
        <dbReference type="Proteomes" id="UP000307440"/>
    </source>
</evidence>
<keyword evidence="4" id="KW-1185">Reference proteome</keyword>
<dbReference type="OrthoDB" id="2958007at2759"/>
<feature type="transmembrane region" description="Helical" evidence="1">
    <location>
        <begin position="167"/>
        <end position="197"/>
    </location>
</feature>
<evidence type="ECO:0000256" key="1">
    <source>
        <dbReference type="SAM" id="Phobius"/>
    </source>
</evidence>
<sequence>MDQRIDTSEMESQYLSMFFSVVSALISITFLLAEYFQTLEMEVALIWPTAWGRTKVLYFVARFLPFLTTPVTVYYNLVTNPTPSSCQFMFSIGYAVGAFICAAVAELVVYARIYALAGRRKTVFWFLFANSVIVFVGGISLVALHAVSGSWHPSQFAPTVPGCFSDLPVNATLVVSAFAILLYSNLLTMCISVYYGLRVFWALRHRFLIRIFYRDGTFYFTGSAALSITNAVLALMLPPRYRFLFTLPQVVMHSTLSTRMILHLREGAKRDETLPTIHV</sequence>
<feature type="transmembrane region" description="Helical" evidence="1">
    <location>
        <begin position="123"/>
        <end position="147"/>
    </location>
</feature>
<evidence type="ECO:0000259" key="2">
    <source>
        <dbReference type="Pfam" id="PF20151"/>
    </source>
</evidence>
<feature type="transmembrane region" description="Helical" evidence="1">
    <location>
        <begin position="56"/>
        <end position="76"/>
    </location>
</feature>
<dbReference type="AlphaFoldDB" id="A0A5C3KRV2"/>
<keyword evidence="1" id="KW-0812">Transmembrane</keyword>
<dbReference type="EMBL" id="ML210228">
    <property type="protein sequence ID" value="TFK22977.1"/>
    <property type="molecule type" value="Genomic_DNA"/>
</dbReference>
<dbReference type="InterPro" id="IPR045340">
    <property type="entry name" value="DUF6533"/>
</dbReference>
<proteinExistence type="predicted"/>
<dbReference type="Pfam" id="PF20151">
    <property type="entry name" value="DUF6533"/>
    <property type="match status" value="1"/>
</dbReference>
<feature type="transmembrane region" description="Helical" evidence="1">
    <location>
        <begin position="218"/>
        <end position="237"/>
    </location>
</feature>